<dbReference type="InterPro" id="IPR031861">
    <property type="entry name" value="Caud_bapl16_1st"/>
</dbReference>
<dbReference type="Pfam" id="PF20953">
    <property type="entry name" value="Caud_bapl16_3rd"/>
    <property type="match status" value="1"/>
</dbReference>
<evidence type="ECO:0000259" key="2">
    <source>
        <dbReference type="Pfam" id="PF20953"/>
    </source>
</evidence>
<dbReference type="InterPro" id="IPR043073">
    <property type="entry name" value="Gp16_domD4"/>
</dbReference>
<comment type="caution">
    <text evidence="5">The sequence shown here is derived from an EMBL/GenBank/DDBJ whole genome shotgun (WGS) entry which is preliminary data.</text>
</comment>
<proteinExistence type="predicted"/>
<feature type="domain" description="Phage tail base-plate attachment protein C-terminal insertion" evidence="2">
    <location>
        <begin position="239"/>
        <end position="305"/>
    </location>
</feature>
<accession>A0A2N5W9W9</accession>
<dbReference type="InterPro" id="IPR043075">
    <property type="entry name" value="Gp16_dom1_2"/>
</dbReference>
<gene>
    <name evidence="5" type="ORF">CYU10_002411</name>
</gene>
<name>A0A2N5W9W9_LACLL</name>
<dbReference type="AlphaFoldDB" id="A0A2N5W9W9"/>
<dbReference type="InterPro" id="IPR048783">
    <property type="entry name" value="Caud_bapl16_3rd"/>
</dbReference>
<feature type="domain" description="Phage tail base-plate attachment protein C-terminal barrel" evidence="4">
    <location>
        <begin position="224"/>
        <end position="370"/>
    </location>
</feature>
<dbReference type="Gene3D" id="2.30.300.20">
    <property type="match status" value="1"/>
</dbReference>
<evidence type="ECO:0000259" key="3">
    <source>
        <dbReference type="Pfam" id="PF20954"/>
    </source>
</evidence>
<evidence type="ECO:0000313" key="5">
    <source>
        <dbReference type="EMBL" id="PLW59008.1"/>
    </source>
</evidence>
<dbReference type="InterPro" id="IPR048784">
    <property type="entry name" value="Caud_bapl16_2nd"/>
</dbReference>
<dbReference type="EMBL" id="PKRZ01000002">
    <property type="protein sequence ID" value="PLW59008.1"/>
    <property type="molecule type" value="Genomic_DNA"/>
</dbReference>
<dbReference type="RefSeq" id="WP_095587024.1">
    <property type="nucleotide sequence ID" value="NZ_PKRZ01000002.1"/>
</dbReference>
<dbReference type="Proteomes" id="UP000234865">
    <property type="component" value="Unassembled WGS sequence"/>
</dbReference>
<reference evidence="6" key="1">
    <citation type="submission" date="2016-08" db="EMBL/GenBank/DDBJ databases">
        <title>Comparative genomics of Lactococcus lactis strain WFLU12 isolated from the gastrointestinal tract of wild olive flounder (Paralichythys olivaceus).</title>
        <authorList>
            <person name="Nguyen T.L."/>
            <person name="Kim D.-H."/>
        </authorList>
    </citation>
    <scope>NUCLEOTIDE SEQUENCE [LARGE SCALE GENOMIC DNA]</scope>
    <source>
        <strain evidence="6">WFLU12</strain>
    </source>
</reference>
<organism evidence="5 6">
    <name type="scientific">Lactococcus lactis subsp. lactis</name>
    <name type="common">Streptococcus lactis</name>
    <dbReference type="NCBI Taxonomy" id="1360"/>
    <lineage>
        <taxon>Bacteria</taxon>
        <taxon>Bacillati</taxon>
        <taxon>Bacillota</taxon>
        <taxon>Bacilli</taxon>
        <taxon>Lactobacillales</taxon>
        <taxon>Streptococcaceae</taxon>
        <taxon>Lactococcus</taxon>
    </lineage>
</organism>
<dbReference type="Gene3D" id="3.55.50.50">
    <property type="entry name" value="Baseplate protein Gp16, domain 2"/>
    <property type="match status" value="1"/>
</dbReference>
<evidence type="ECO:0000259" key="1">
    <source>
        <dbReference type="Pfam" id="PF16792"/>
    </source>
</evidence>
<feature type="domain" description="Phage tail base-plate attachment protein N0" evidence="3">
    <location>
        <begin position="110"/>
        <end position="219"/>
    </location>
</feature>
<evidence type="ECO:0000313" key="6">
    <source>
        <dbReference type="Proteomes" id="UP000234865"/>
    </source>
</evidence>
<dbReference type="InterPro" id="IPR048782">
    <property type="entry name" value="Caud_bapl16_4th"/>
</dbReference>
<feature type="domain" description="Phage tail base-plate attachment protein N-terminal barrel" evidence="1">
    <location>
        <begin position="1"/>
        <end position="105"/>
    </location>
</feature>
<dbReference type="Pfam" id="PF16792">
    <property type="entry name" value="Caud_bapl16_1st"/>
    <property type="match status" value="1"/>
</dbReference>
<evidence type="ECO:0000259" key="4">
    <source>
        <dbReference type="Pfam" id="PF20955"/>
    </source>
</evidence>
<protein>
    <submittedName>
        <fullName evidence="5">Uncharacterized protein</fullName>
    </submittedName>
</protein>
<dbReference type="Gene3D" id="3.30.1920.20">
    <property type="match status" value="1"/>
</dbReference>
<dbReference type="Pfam" id="PF20954">
    <property type="entry name" value="Caud_bapl16_2nd"/>
    <property type="match status" value="1"/>
</dbReference>
<dbReference type="Pfam" id="PF20955">
    <property type="entry name" value="Caud_bapl16_4th"/>
    <property type="match status" value="1"/>
</dbReference>
<sequence>MLEYNLYDNFNPNIYSFATHAEASNAPKLPTPKARGVIMNYELWQTGYKYTSSGTVSTDVEVGDVIEILHPEEFLVPYSSTQVFNKKLSMFYLITSKDESNKVVLQNYVWAMIEGLEIPTTALKQTNQQLIVNMMSPAVTSLVAHGYTTNPDKINSNVIKWNRKSETDTMTNIAKDLFRVLRIQPSVYYQGMMIPRPDGTLEAVDNNIFLALCGREWDRVEKSIRIDFKQNVAIEHEVITERSNYNYLNAYVKKADGTYNSYGQQWTINDKNEVVDMASYRGDGHELPKQRLVKSVFYDEAPDAGEIKSQITKDSTVINLYFNQHSLMKLVLNDLVEVWYEDKNYHGYIADRCFTEVEGGITTDRLLFVEGLKL</sequence>